<gene>
    <name evidence="1" type="ORF">UFOVP116_42</name>
</gene>
<evidence type="ECO:0000313" key="1">
    <source>
        <dbReference type="EMBL" id="CAB4129568.1"/>
    </source>
</evidence>
<reference evidence="1" key="1">
    <citation type="submission" date="2020-04" db="EMBL/GenBank/DDBJ databases">
        <authorList>
            <person name="Chiriac C."/>
            <person name="Salcher M."/>
            <person name="Ghai R."/>
            <person name="Kavagutti S V."/>
        </authorList>
    </citation>
    <scope>NUCLEOTIDE SEQUENCE</scope>
</reference>
<sequence length="428" mass="48911">MTNKEPLATLVERGGNCVNLGRTVKAQFPELWRWVINNTRFLDARISTAPVRDTERIYCLINGITTIPMHVRGGPAPYTNFFQGYRTGEKLQAKQIKAQEEIAAKAAVRASQPPKSAPLTKIEEFIKRNRKRNAHLYQDGTVENIDYVVCPVTGERRSMITEPYVSKILGLTMEQFKTQYPTALLMTPSHIENVKSGLKEIDAATGLTKHELAKQKSMVTLSTVDPETGLCGYDRLGQKTRATHMSKVDEFGRNGYQRQAHGRVTTVMENGLTVEQNAHIKQHQTMIERGVSGSGGASKISKEVLAPIIELLSQNNIKYHFDMREYGIYDPDSMRYYFWDLTVPVFNLAAEYQSHAWHADPRMTAEEWDKWQVPKGKPRTATEMLEYDYTKARALFKHRGIVTYYVWERTREDDVKDILCLLKTLIMK</sequence>
<dbReference type="EMBL" id="LR796237">
    <property type="protein sequence ID" value="CAB4129568.1"/>
    <property type="molecule type" value="Genomic_DNA"/>
</dbReference>
<accession>A0A6J5L4A4</accession>
<proteinExistence type="predicted"/>
<organism evidence="1">
    <name type="scientific">uncultured Caudovirales phage</name>
    <dbReference type="NCBI Taxonomy" id="2100421"/>
    <lineage>
        <taxon>Viruses</taxon>
        <taxon>Duplodnaviria</taxon>
        <taxon>Heunggongvirae</taxon>
        <taxon>Uroviricota</taxon>
        <taxon>Caudoviricetes</taxon>
        <taxon>Peduoviridae</taxon>
        <taxon>Maltschvirus</taxon>
        <taxon>Maltschvirus maltsch</taxon>
    </lineage>
</organism>
<name>A0A6J5L4A4_9CAUD</name>
<protein>
    <submittedName>
        <fullName evidence="1">Uncharacterized protein</fullName>
    </submittedName>
</protein>